<feature type="compositionally biased region" description="Basic residues" evidence="1">
    <location>
        <begin position="684"/>
        <end position="697"/>
    </location>
</feature>
<gene>
    <name evidence="2" type="ORF">ATEIFO6365_0001082900</name>
</gene>
<feature type="region of interest" description="Disordered" evidence="1">
    <location>
        <begin position="356"/>
        <end position="407"/>
    </location>
</feature>
<accession>A0A5M3YRR2</accession>
<name>A0A5M3YRR2_ASPTE</name>
<dbReference type="VEuPathDB" id="FungiDB:ATEG_01612"/>
<keyword evidence="3" id="KW-1185">Reference proteome</keyword>
<feature type="compositionally biased region" description="Polar residues" evidence="1">
    <location>
        <begin position="381"/>
        <end position="391"/>
    </location>
</feature>
<protein>
    <submittedName>
        <fullName evidence="2">Ariadne RING finger</fullName>
    </submittedName>
</protein>
<feature type="region of interest" description="Disordered" evidence="1">
    <location>
        <begin position="684"/>
        <end position="706"/>
    </location>
</feature>
<sequence length="862" mass="96382">MDTYKGSSIYSWLAAVDTFEDPPYHGQWADNHPSPNSINPSPYTADGLCFPSNEVSHDFSVAARQQRPTLDVPNGTNAQETQHCYERRPRHKTKSDRYEYKGQASARGSHHSSSKPRKRLSRARKHTINDHFHASNVPAKRLTVRLLAKIPKNKRDTNNLFKLPSCTPSGIFGKGKASSPVRTGLQKHPPAPAQGFSEVNFLSHHLPQDNFETACVYPYAPEKYGAEQSRKERTPAIRLAQDSLYQNLSSQFEDNNESPDMRTLLQSSVIQCHELKHPDLDNCQILHRGGLDITKSDSDRNDKGEATQTPSDLYESYTKQLLDFDLDAQPTELDPVAEDLTLERLEEILKERVRTWDQSTKGVPESEDQSQGPDCRKRIRSSSIHSESDASQSHKKQRMLSPSPVETMAATEGFRAPSHDFDLYPQASSVGDVHIMDQQQALFETMSFFPDLEGPSATARSEVGLLDGASDVEKRLSRALLLDSTEEICPQTFLAAYSMIMRDTDGCFEPQSPGSLSHEGSIWKAMFLTRSKDFGGDSSFIGSVGPDHVKRPIQASFKLSINADLQPDNLGILVELVVSSDTTAIAPRAIRDERILLLSAPKIDDNKLKAKRHYSVCKNLNGVHYQVRNTKPPFKDHPLTMASIVMAVITTNKALDPQYIQIASHHALRPCLFPFAIKMSPRRRPRKLTRRNLRQHTSRPENTRRNRNVRNWIDRVVTENGIHWGRHIPDRSQWFTGDIETELLNIELLVAQAMMHDNASLPLNAPDPSRPDRQQNPEEDAETAFLLAPDGNGEVSLYAQMATLRLAARRQNQQQQPQPQPQLEHGDAAQPGAGEGVNHGNIEDQAGLAGMGAQFDTGVDGN</sequence>
<feature type="compositionally biased region" description="Basic residues" evidence="1">
    <location>
        <begin position="108"/>
        <end position="126"/>
    </location>
</feature>
<dbReference type="Proteomes" id="UP000452235">
    <property type="component" value="Unassembled WGS sequence"/>
</dbReference>
<feature type="region of interest" description="Disordered" evidence="1">
    <location>
        <begin position="759"/>
        <end position="780"/>
    </location>
</feature>
<dbReference type="OrthoDB" id="2537141at2759"/>
<feature type="compositionally biased region" description="Basic and acidic residues" evidence="1">
    <location>
        <begin position="294"/>
        <end position="305"/>
    </location>
</feature>
<proteinExistence type="predicted"/>
<feature type="region of interest" description="Disordered" evidence="1">
    <location>
        <begin position="292"/>
        <end position="313"/>
    </location>
</feature>
<evidence type="ECO:0000313" key="2">
    <source>
        <dbReference type="EMBL" id="GFF12606.1"/>
    </source>
</evidence>
<evidence type="ECO:0000256" key="1">
    <source>
        <dbReference type="SAM" id="MobiDB-lite"/>
    </source>
</evidence>
<feature type="region of interest" description="Disordered" evidence="1">
    <location>
        <begin position="809"/>
        <end position="862"/>
    </location>
</feature>
<dbReference type="AlphaFoldDB" id="A0A5M3YRR2"/>
<dbReference type="EMBL" id="BLJY01000001">
    <property type="protein sequence ID" value="GFF12606.1"/>
    <property type="molecule type" value="Genomic_DNA"/>
</dbReference>
<organism evidence="2 3">
    <name type="scientific">Aspergillus terreus</name>
    <dbReference type="NCBI Taxonomy" id="33178"/>
    <lineage>
        <taxon>Eukaryota</taxon>
        <taxon>Fungi</taxon>
        <taxon>Dikarya</taxon>
        <taxon>Ascomycota</taxon>
        <taxon>Pezizomycotina</taxon>
        <taxon>Eurotiomycetes</taxon>
        <taxon>Eurotiomycetidae</taxon>
        <taxon>Eurotiales</taxon>
        <taxon>Aspergillaceae</taxon>
        <taxon>Aspergillus</taxon>
        <taxon>Aspergillus subgen. Circumdati</taxon>
    </lineage>
</organism>
<comment type="caution">
    <text evidence="2">The sequence shown here is derived from an EMBL/GenBank/DDBJ whole genome shotgun (WGS) entry which is preliminary data.</text>
</comment>
<reference evidence="2 3" key="1">
    <citation type="submission" date="2020-01" db="EMBL/GenBank/DDBJ databases">
        <title>Aspergillus terreus IFO 6365 whole genome shotgun sequence.</title>
        <authorList>
            <person name="Kanamasa S."/>
            <person name="Takahashi H."/>
        </authorList>
    </citation>
    <scope>NUCLEOTIDE SEQUENCE [LARGE SCALE GENOMIC DNA]</scope>
    <source>
        <strain evidence="2 3">IFO 6365</strain>
    </source>
</reference>
<feature type="region of interest" description="Disordered" evidence="1">
    <location>
        <begin position="66"/>
        <end position="131"/>
    </location>
</feature>
<dbReference type="VEuPathDB" id="FungiDB:ATEG_01613"/>
<evidence type="ECO:0000313" key="3">
    <source>
        <dbReference type="Proteomes" id="UP000452235"/>
    </source>
</evidence>